<dbReference type="RefSeq" id="WP_161104219.1">
    <property type="nucleotide sequence ID" value="NZ_JBHLYI010000004.1"/>
</dbReference>
<accession>A0A6I4WGA2</accession>
<dbReference type="Proteomes" id="UP000431901">
    <property type="component" value="Unassembled WGS sequence"/>
</dbReference>
<evidence type="ECO:0000313" key="1">
    <source>
        <dbReference type="EMBL" id="MXQ66024.1"/>
    </source>
</evidence>
<name>A0A6I4WGA2_9ACTN</name>
<reference evidence="1 2" key="1">
    <citation type="submission" date="2019-12" db="EMBL/GenBank/DDBJ databases">
        <title>Nocardia macrotermitis sp. nov. and Nocardia aurantia sp. nov., isolated from the gut of the fungus growing-termite Macrotermes natalensis.</title>
        <authorList>
            <person name="Christine B."/>
            <person name="Rene B."/>
        </authorList>
    </citation>
    <scope>NUCLEOTIDE SEQUENCE [LARGE SCALE GENOMIC DNA]</scope>
    <source>
        <strain evidence="1 2">DSM 102126</strain>
    </source>
</reference>
<protein>
    <submittedName>
        <fullName evidence="1">Uncharacterized protein</fullName>
    </submittedName>
</protein>
<comment type="caution">
    <text evidence="1">The sequence shown here is derived from an EMBL/GenBank/DDBJ whole genome shotgun (WGS) entry which is preliminary data.</text>
</comment>
<gene>
    <name evidence="1" type="ORF">GQ466_18560</name>
</gene>
<keyword evidence="2" id="KW-1185">Reference proteome</keyword>
<evidence type="ECO:0000313" key="2">
    <source>
        <dbReference type="Proteomes" id="UP000431901"/>
    </source>
</evidence>
<proteinExistence type="predicted"/>
<dbReference type="EMBL" id="WUTW01000003">
    <property type="protein sequence ID" value="MXQ66024.1"/>
    <property type="molecule type" value="Genomic_DNA"/>
</dbReference>
<dbReference type="AlphaFoldDB" id="A0A6I4WGA2"/>
<dbReference type="OrthoDB" id="3481194at2"/>
<organism evidence="1 2">
    <name type="scientific">Actinomadura rayongensis</name>
    <dbReference type="NCBI Taxonomy" id="1429076"/>
    <lineage>
        <taxon>Bacteria</taxon>
        <taxon>Bacillati</taxon>
        <taxon>Actinomycetota</taxon>
        <taxon>Actinomycetes</taxon>
        <taxon>Streptosporangiales</taxon>
        <taxon>Thermomonosporaceae</taxon>
        <taxon>Actinomadura</taxon>
    </lineage>
</organism>
<sequence>MSDEPDHHRDLGYTETEFPPQQFSVAESERGLTISGTCPACGGRTVTTLGRGSPEGTKGFFRRGAVRTNAAPRTVTVYCECGHVHADRPADAIDAGCGAFWDVELP</sequence>